<evidence type="ECO:0000256" key="2">
    <source>
        <dbReference type="ARBA" id="ARBA00022679"/>
    </source>
</evidence>
<dbReference type="EMBL" id="BAABME010006122">
    <property type="protein sequence ID" value="GAA0167505.1"/>
    <property type="molecule type" value="Genomic_DNA"/>
</dbReference>
<dbReference type="AlphaFoldDB" id="A0AAV3QVF0"/>
<keyword evidence="4" id="KW-1185">Reference proteome</keyword>
<name>A0AAV3QVF0_LITER</name>
<reference evidence="3 4" key="1">
    <citation type="submission" date="2024-01" db="EMBL/GenBank/DDBJ databases">
        <title>The complete chloroplast genome sequence of Lithospermum erythrorhizon: insights into the phylogenetic relationship among Boraginaceae species and the maternal lineages of purple gromwells.</title>
        <authorList>
            <person name="Okada T."/>
            <person name="Watanabe K."/>
        </authorList>
    </citation>
    <scope>NUCLEOTIDE SEQUENCE [LARGE SCALE GENOMIC DNA]</scope>
</reference>
<keyword evidence="2 3" id="KW-0808">Transferase</keyword>
<dbReference type="Gene3D" id="3.40.50.2000">
    <property type="entry name" value="Glycogen Phosphorylase B"/>
    <property type="match status" value="2"/>
</dbReference>
<dbReference type="GO" id="GO:0080044">
    <property type="term" value="F:quercetin 7-O-glucosyltransferase activity"/>
    <property type="evidence" value="ECO:0007669"/>
    <property type="project" value="TreeGrafter"/>
</dbReference>
<organism evidence="3 4">
    <name type="scientific">Lithospermum erythrorhizon</name>
    <name type="common">Purple gromwell</name>
    <name type="synonym">Lithospermum officinale var. erythrorhizon</name>
    <dbReference type="NCBI Taxonomy" id="34254"/>
    <lineage>
        <taxon>Eukaryota</taxon>
        <taxon>Viridiplantae</taxon>
        <taxon>Streptophyta</taxon>
        <taxon>Embryophyta</taxon>
        <taxon>Tracheophyta</taxon>
        <taxon>Spermatophyta</taxon>
        <taxon>Magnoliopsida</taxon>
        <taxon>eudicotyledons</taxon>
        <taxon>Gunneridae</taxon>
        <taxon>Pentapetalae</taxon>
        <taxon>asterids</taxon>
        <taxon>lamiids</taxon>
        <taxon>Boraginales</taxon>
        <taxon>Boraginaceae</taxon>
        <taxon>Boraginoideae</taxon>
        <taxon>Lithospermeae</taxon>
        <taxon>Lithospermum</taxon>
    </lineage>
</organism>
<evidence type="ECO:0000256" key="1">
    <source>
        <dbReference type="ARBA" id="ARBA00009995"/>
    </source>
</evidence>
<dbReference type="SUPFAM" id="SSF53756">
    <property type="entry name" value="UDP-Glycosyltransferase/glycogen phosphorylase"/>
    <property type="match status" value="1"/>
</dbReference>
<sequence length="364" mass="41222">MEASMKPHVLIFPLPLQSTVNSMMKLAELLCLSGINVTFLNTKYNQQRLTSNTNVVSRIKRYTTGLFQFETISDGLPDDHPRLVEHFPEIFNSLQAVAEPFFREKLKSSIRGEIEQPVTCVIAEGYHYYAIDVALDVGLPVYSFETISPCSLWAYLCLANLVQEGELPIAENELEKLVRNVPGMESFFRLRDLPVFCRGNFMDDPNYKLAVNDAGAVQRANGLIVNTFQDLDDPVLYQLKTKAENLYAIGPVHRHLQLRLAGSVTQDCSSNSFWKEDDSCLKWLSGKAQKSVMLVSFGSLARVTKDVLMEFWHGLVDSGVFFLWVIRLDSLLNQNLGDDSYLKQLQKGTEGRGRFIYFLVWPAS</sequence>
<protein>
    <submittedName>
        <fullName evidence="3">Transferase</fullName>
    </submittedName>
</protein>
<evidence type="ECO:0000313" key="4">
    <source>
        <dbReference type="Proteomes" id="UP001454036"/>
    </source>
</evidence>
<comment type="similarity">
    <text evidence="1">Belongs to the UDP-glycosyltransferase family.</text>
</comment>
<dbReference type="InterPro" id="IPR002213">
    <property type="entry name" value="UDP_glucos_trans"/>
</dbReference>
<dbReference type="PANTHER" id="PTHR11926">
    <property type="entry name" value="GLUCOSYL/GLUCURONOSYL TRANSFERASES"/>
    <property type="match status" value="1"/>
</dbReference>
<proteinExistence type="inferred from homology"/>
<comment type="caution">
    <text evidence="3">The sequence shown here is derived from an EMBL/GenBank/DDBJ whole genome shotgun (WGS) entry which is preliminary data.</text>
</comment>
<dbReference type="PANTHER" id="PTHR11926:SF1427">
    <property type="entry name" value="GLYCOSYLTRANSFERASE"/>
    <property type="match status" value="1"/>
</dbReference>
<dbReference type="CDD" id="cd03784">
    <property type="entry name" value="GT1_Gtf-like"/>
    <property type="match status" value="1"/>
</dbReference>
<dbReference type="Proteomes" id="UP001454036">
    <property type="component" value="Unassembled WGS sequence"/>
</dbReference>
<dbReference type="GO" id="GO:0080043">
    <property type="term" value="F:quercetin 3-O-glucosyltransferase activity"/>
    <property type="evidence" value="ECO:0007669"/>
    <property type="project" value="TreeGrafter"/>
</dbReference>
<accession>A0AAV3QVF0</accession>
<evidence type="ECO:0000313" key="3">
    <source>
        <dbReference type="EMBL" id="GAA0167505.1"/>
    </source>
</evidence>
<gene>
    <name evidence="3" type="ORF">LIER_22425</name>
</gene>